<dbReference type="PANTHER" id="PTHR34129:SF1">
    <property type="entry name" value="DUF952 DOMAIN-CONTAINING PROTEIN"/>
    <property type="match status" value="1"/>
</dbReference>
<evidence type="ECO:0000313" key="2">
    <source>
        <dbReference type="Proteomes" id="UP000054408"/>
    </source>
</evidence>
<dbReference type="AlphaFoldDB" id="A0A0L0DMB9"/>
<dbReference type="SUPFAM" id="SSF56399">
    <property type="entry name" value="ADP-ribosylation"/>
    <property type="match status" value="1"/>
</dbReference>
<sequence>MANPSTIYHMMPQSAWQAWQATSTEGYKPPTFDADGGFIHCTSELDTMLTVANRFLIGIAEPIVVLQLDVDKCSAEVVFEAPAPVGETDSPAELETVLFPHIYGPLNMEAVSDSWLATRATDGAFVNMAKPAEA</sequence>
<dbReference type="OrthoDB" id="3335358at2759"/>
<organism evidence="1 2">
    <name type="scientific">Thecamonas trahens ATCC 50062</name>
    <dbReference type="NCBI Taxonomy" id="461836"/>
    <lineage>
        <taxon>Eukaryota</taxon>
        <taxon>Apusozoa</taxon>
        <taxon>Apusomonadida</taxon>
        <taxon>Apusomonadidae</taxon>
        <taxon>Thecamonas</taxon>
    </lineage>
</organism>
<dbReference type="EMBL" id="GL349479">
    <property type="protein sequence ID" value="KNC53161.1"/>
    <property type="molecule type" value="Genomic_DNA"/>
</dbReference>
<protein>
    <recommendedName>
        <fullName evidence="3">DUF952 domain-containing protein</fullName>
    </recommendedName>
</protein>
<dbReference type="InterPro" id="IPR009297">
    <property type="entry name" value="DUF952"/>
</dbReference>
<dbReference type="Pfam" id="PF06108">
    <property type="entry name" value="DUF952"/>
    <property type="match status" value="1"/>
</dbReference>
<evidence type="ECO:0008006" key="3">
    <source>
        <dbReference type="Google" id="ProtNLM"/>
    </source>
</evidence>
<dbReference type="Proteomes" id="UP000054408">
    <property type="component" value="Unassembled WGS sequence"/>
</dbReference>
<accession>A0A0L0DMB9</accession>
<evidence type="ECO:0000313" key="1">
    <source>
        <dbReference type="EMBL" id="KNC53161.1"/>
    </source>
</evidence>
<proteinExistence type="predicted"/>
<dbReference type="OMA" id="PMVKWEA"/>
<keyword evidence="2" id="KW-1185">Reference proteome</keyword>
<dbReference type="RefSeq" id="XP_013754634.1">
    <property type="nucleotide sequence ID" value="XM_013899180.1"/>
</dbReference>
<reference evidence="1 2" key="1">
    <citation type="submission" date="2010-05" db="EMBL/GenBank/DDBJ databases">
        <title>The Genome Sequence of Thecamonas trahens ATCC 50062.</title>
        <authorList>
            <consortium name="The Broad Institute Genome Sequencing Platform"/>
            <person name="Russ C."/>
            <person name="Cuomo C."/>
            <person name="Shea T."/>
            <person name="Young S.K."/>
            <person name="Zeng Q."/>
            <person name="Koehrsen M."/>
            <person name="Haas B."/>
            <person name="Borodovsky M."/>
            <person name="Guigo R."/>
            <person name="Alvarado L."/>
            <person name="Berlin A."/>
            <person name="Bochicchio J."/>
            <person name="Borenstein D."/>
            <person name="Chapman S."/>
            <person name="Chen Z."/>
            <person name="Freedman E."/>
            <person name="Gellesch M."/>
            <person name="Goldberg J."/>
            <person name="Griggs A."/>
            <person name="Gujja S."/>
            <person name="Heilman E."/>
            <person name="Heiman D."/>
            <person name="Hepburn T."/>
            <person name="Howarth C."/>
            <person name="Jen D."/>
            <person name="Larson L."/>
            <person name="Mehta T."/>
            <person name="Park D."/>
            <person name="Pearson M."/>
            <person name="Roberts A."/>
            <person name="Saif S."/>
            <person name="Shenoy N."/>
            <person name="Sisk P."/>
            <person name="Stolte C."/>
            <person name="Sykes S."/>
            <person name="Thomson T."/>
            <person name="Walk T."/>
            <person name="White J."/>
            <person name="Yandava C."/>
            <person name="Burger G."/>
            <person name="Gray M.W."/>
            <person name="Holland P.W.H."/>
            <person name="King N."/>
            <person name="Lang F.B.F."/>
            <person name="Roger A.J."/>
            <person name="Ruiz-Trillo I."/>
            <person name="Lander E."/>
            <person name="Nusbaum C."/>
        </authorList>
    </citation>
    <scope>NUCLEOTIDE SEQUENCE [LARGE SCALE GENOMIC DNA]</scope>
    <source>
        <strain evidence="1 2">ATCC 50062</strain>
    </source>
</reference>
<dbReference type="Gene3D" id="3.20.170.20">
    <property type="entry name" value="Protein of unknown function DUF952"/>
    <property type="match status" value="1"/>
</dbReference>
<dbReference type="eggNOG" id="ENOG502SDWH">
    <property type="taxonomic scope" value="Eukaryota"/>
</dbReference>
<dbReference type="PANTHER" id="PTHR34129">
    <property type="entry name" value="BLR1139 PROTEIN"/>
    <property type="match status" value="1"/>
</dbReference>
<name>A0A0L0DMB9_THETB</name>
<gene>
    <name evidence="1" type="ORF">AMSG_09240</name>
</gene>
<dbReference type="GeneID" id="25567741"/>